<comment type="caution">
    <text evidence="1">The sequence shown here is derived from an EMBL/GenBank/DDBJ whole genome shotgun (WGS) entry which is preliminary data.</text>
</comment>
<protein>
    <submittedName>
        <fullName evidence="1">Uncharacterized protein</fullName>
    </submittedName>
</protein>
<proteinExistence type="predicted"/>
<reference evidence="1 2" key="1">
    <citation type="submission" date="2014-06" db="EMBL/GenBank/DDBJ databases">
        <title>Helicobacter pullorum isolates in fresh chicken meat - phenotypic and genotypic features.</title>
        <authorList>
            <person name="Borges V."/>
            <person name="Santos A."/>
            <person name="Correia C.B."/>
            <person name="Saraiva M."/>
            <person name="Menard A."/>
            <person name="Vieira L."/>
            <person name="Sampaio D.A."/>
            <person name="Gomes J.P."/>
            <person name="Oleastro M."/>
        </authorList>
    </citation>
    <scope>NUCLEOTIDE SEQUENCE [LARGE SCALE GENOMIC DNA]</scope>
    <source>
        <strain evidence="1 2">229334/12</strain>
    </source>
</reference>
<evidence type="ECO:0000313" key="1">
    <source>
        <dbReference type="EMBL" id="KPH55466.1"/>
    </source>
</evidence>
<dbReference type="RefSeq" id="WP_054198223.1">
    <property type="nucleotide sequence ID" value="NZ_JNOC01000043.1"/>
</dbReference>
<dbReference type="AlphaFoldDB" id="A0A0N1ECR2"/>
<dbReference type="Proteomes" id="UP000037997">
    <property type="component" value="Unassembled WGS sequence"/>
</dbReference>
<evidence type="ECO:0000313" key="2">
    <source>
        <dbReference type="Proteomes" id="UP000037997"/>
    </source>
</evidence>
<gene>
    <name evidence="1" type="ORF">HPU229334_08455</name>
</gene>
<dbReference type="EMBL" id="JNOC01000043">
    <property type="protein sequence ID" value="KPH55466.1"/>
    <property type="molecule type" value="Genomic_DNA"/>
</dbReference>
<sequence length="85" mass="10119">MDLSKEEKYESFAYEIYKIHAKGLYEAIKEDKTYLVEIFRSHLEISELNVSVVLLSRFSDDLKSVRKLCNSKKMFISYNNYYKSS</sequence>
<organism evidence="1 2">
    <name type="scientific">Helicobacter pullorum</name>
    <dbReference type="NCBI Taxonomy" id="35818"/>
    <lineage>
        <taxon>Bacteria</taxon>
        <taxon>Pseudomonadati</taxon>
        <taxon>Campylobacterota</taxon>
        <taxon>Epsilonproteobacteria</taxon>
        <taxon>Campylobacterales</taxon>
        <taxon>Helicobacteraceae</taxon>
        <taxon>Helicobacter</taxon>
    </lineage>
</organism>
<accession>A0A0N1ECR2</accession>
<name>A0A0N1ECR2_9HELI</name>
<dbReference type="PATRIC" id="fig|35818.11.peg.1674"/>